<dbReference type="InterPro" id="IPR050471">
    <property type="entry name" value="AB_hydrolase"/>
</dbReference>
<dbReference type="EMBL" id="LAZR01005933">
    <property type="protein sequence ID" value="KKM96027.1"/>
    <property type="molecule type" value="Genomic_DNA"/>
</dbReference>
<feature type="domain" description="AB hydrolase-1" evidence="1">
    <location>
        <begin position="20"/>
        <end position="258"/>
    </location>
</feature>
<dbReference type="PRINTS" id="PR00412">
    <property type="entry name" value="EPOXHYDRLASE"/>
</dbReference>
<dbReference type="InterPro" id="IPR000639">
    <property type="entry name" value="Epox_hydrolase-like"/>
</dbReference>
<dbReference type="PANTHER" id="PTHR43433">
    <property type="entry name" value="HYDROLASE, ALPHA/BETA FOLD FAMILY PROTEIN"/>
    <property type="match status" value="1"/>
</dbReference>
<dbReference type="Pfam" id="PF00561">
    <property type="entry name" value="Abhydrolase_1"/>
    <property type="match status" value="1"/>
</dbReference>
<dbReference type="Gene3D" id="3.40.50.1820">
    <property type="entry name" value="alpha/beta hydrolase"/>
    <property type="match status" value="1"/>
</dbReference>
<dbReference type="SUPFAM" id="SSF53474">
    <property type="entry name" value="alpha/beta-Hydrolases"/>
    <property type="match status" value="1"/>
</dbReference>
<name>A0A0F9PS93_9ZZZZ</name>
<dbReference type="PANTHER" id="PTHR43433:SF5">
    <property type="entry name" value="AB HYDROLASE-1 DOMAIN-CONTAINING PROTEIN"/>
    <property type="match status" value="1"/>
</dbReference>
<comment type="caution">
    <text evidence="2">The sequence shown here is derived from an EMBL/GenBank/DDBJ whole genome shotgun (WGS) entry which is preliminary data.</text>
</comment>
<sequence length="276" mass="31613">MPKAEVNGIKISYKVKGEGYPLIFIHGFGSKKESFMAQIPALSEKYKVIYFDSRGAGKTERPNLPYSMDMFADDIKGLMDYLKIKKTHILGFSFGGMVAQNFVLKYPNSVNKLILINTLPKIPGNFDPEPYIQTRIKGLESRLQNPVKAFWESTKLGFYSEFRKEMKENPKKKFYGLWSVEDLIDYYTTNPPTPQDIRNIAYSFKTHDTIKRLGEIKNKTLLLTATHDILVPKARMYEMHELIPDSTLKLMENAGHESPKSKAPEINKAIIEFLGD</sequence>
<accession>A0A0F9PS93</accession>
<protein>
    <recommendedName>
        <fullName evidence="1">AB hydrolase-1 domain-containing protein</fullName>
    </recommendedName>
</protein>
<dbReference type="InterPro" id="IPR029058">
    <property type="entry name" value="AB_hydrolase_fold"/>
</dbReference>
<evidence type="ECO:0000313" key="2">
    <source>
        <dbReference type="EMBL" id="KKM96027.1"/>
    </source>
</evidence>
<evidence type="ECO:0000259" key="1">
    <source>
        <dbReference type="Pfam" id="PF00561"/>
    </source>
</evidence>
<dbReference type="InterPro" id="IPR000073">
    <property type="entry name" value="AB_hydrolase_1"/>
</dbReference>
<dbReference type="AlphaFoldDB" id="A0A0F9PS93"/>
<reference evidence="2" key="1">
    <citation type="journal article" date="2015" name="Nature">
        <title>Complex archaea that bridge the gap between prokaryotes and eukaryotes.</title>
        <authorList>
            <person name="Spang A."/>
            <person name="Saw J.H."/>
            <person name="Jorgensen S.L."/>
            <person name="Zaremba-Niedzwiedzka K."/>
            <person name="Martijn J."/>
            <person name="Lind A.E."/>
            <person name="van Eijk R."/>
            <person name="Schleper C."/>
            <person name="Guy L."/>
            <person name="Ettema T.J."/>
        </authorList>
    </citation>
    <scope>NUCLEOTIDE SEQUENCE</scope>
</reference>
<gene>
    <name evidence="2" type="ORF">LCGC14_1182260</name>
</gene>
<dbReference type="PRINTS" id="PR00111">
    <property type="entry name" value="ABHYDROLASE"/>
</dbReference>
<dbReference type="GO" id="GO:0003824">
    <property type="term" value="F:catalytic activity"/>
    <property type="evidence" value="ECO:0007669"/>
    <property type="project" value="InterPro"/>
</dbReference>
<organism evidence="2">
    <name type="scientific">marine sediment metagenome</name>
    <dbReference type="NCBI Taxonomy" id="412755"/>
    <lineage>
        <taxon>unclassified sequences</taxon>
        <taxon>metagenomes</taxon>
        <taxon>ecological metagenomes</taxon>
    </lineage>
</organism>
<proteinExistence type="predicted"/>